<dbReference type="AlphaFoldDB" id="A0A1M6JPS5"/>
<dbReference type="Pfam" id="PF04264">
    <property type="entry name" value="YceI"/>
    <property type="match status" value="1"/>
</dbReference>
<sequence>MNSKISLVLAIVATVIMTSCGDKKSSTETTTTEEASTAVAASYTVDKAASTVAWSGEVAGVYGHNGVIEIAEGTITTAGDSISGGTVVIDMTTIQPLDSASYSEEHPASDLVAHLSTEDFFKVEENPTSTFVIKSQEGSELVGDLTVRGITKEEKATIKSLVVTPEGLTASAELVFDRQDYEVSWVHYMEDMILSDDITIKLDIVAKP</sequence>
<reference evidence="3" key="1">
    <citation type="submission" date="2016-11" db="EMBL/GenBank/DDBJ databases">
        <authorList>
            <person name="Varghese N."/>
            <person name="Submissions S."/>
        </authorList>
    </citation>
    <scope>NUCLEOTIDE SEQUENCE [LARGE SCALE GENOMIC DNA]</scope>
    <source>
        <strain evidence="3">DSM 26134</strain>
    </source>
</reference>
<evidence type="ECO:0000259" key="1">
    <source>
        <dbReference type="SMART" id="SM00867"/>
    </source>
</evidence>
<dbReference type="PANTHER" id="PTHR34406:SF1">
    <property type="entry name" value="PROTEIN YCEI"/>
    <property type="match status" value="1"/>
</dbReference>
<organism evidence="2 3">
    <name type="scientific">Reichenbachiella agariperforans</name>
    <dbReference type="NCBI Taxonomy" id="156994"/>
    <lineage>
        <taxon>Bacteria</taxon>
        <taxon>Pseudomonadati</taxon>
        <taxon>Bacteroidota</taxon>
        <taxon>Cytophagia</taxon>
        <taxon>Cytophagales</taxon>
        <taxon>Reichenbachiellaceae</taxon>
        <taxon>Reichenbachiella</taxon>
    </lineage>
</organism>
<dbReference type="PROSITE" id="PS51257">
    <property type="entry name" value="PROKAR_LIPOPROTEIN"/>
    <property type="match status" value="1"/>
</dbReference>
<feature type="domain" description="Lipid/polyisoprenoid-binding YceI-like" evidence="1">
    <location>
        <begin position="42"/>
        <end position="207"/>
    </location>
</feature>
<dbReference type="SMART" id="SM00867">
    <property type="entry name" value="YceI"/>
    <property type="match status" value="1"/>
</dbReference>
<protein>
    <submittedName>
        <fullName evidence="2">Polyisoprenoid-binding protein YceI</fullName>
    </submittedName>
</protein>
<proteinExistence type="predicted"/>
<dbReference type="InterPro" id="IPR007372">
    <property type="entry name" value="Lipid/polyisoprenoid-bd_YceI"/>
</dbReference>
<dbReference type="Gene3D" id="2.40.128.110">
    <property type="entry name" value="Lipid/polyisoprenoid-binding, YceI-like"/>
    <property type="match status" value="1"/>
</dbReference>
<gene>
    <name evidence="2" type="ORF">SAMN04488028_101276</name>
</gene>
<name>A0A1M6JPS5_REIAG</name>
<keyword evidence="3" id="KW-1185">Reference proteome</keyword>
<evidence type="ECO:0000313" key="3">
    <source>
        <dbReference type="Proteomes" id="UP000184474"/>
    </source>
</evidence>
<dbReference type="PANTHER" id="PTHR34406">
    <property type="entry name" value="PROTEIN YCEI"/>
    <property type="match status" value="1"/>
</dbReference>
<evidence type="ECO:0000313" key="2">
    <source>
        <dbReference type="EMBL" id="SHJ48739.1"/>
    </source>
</evidence>
<dbReference type="EMBL" id="FRAA01000001">
    <property type="protein sequence ID" value="SHJ48739.1"/>
    <property type="molecule type" value="Genomic_DNA"/>
</dbReference>
<dbReference type="Proteomes" id="UP000184474">
    <property type="component" value="Unassembled WGS sequence"/>
</dbReference>
<dbReference type="RefSeq" id="WP_073118737.1">
    <property type="nucleotide sequence ID" value="NZ_FRAA01000001.1"/>
</dbReference>
<dbReference type="InterPro" id="IPR036761">
    <property type="entry name" value="TTHA0802/YceI-like_sf"/>
</dbReference>
<accession>A0A1M6JPS5</accession>
<dbReference type="STRING" id="156994.SAMN04488028_101276"/>
<dbReference type="SUPFAM" id="SSF101874">
    <property type="entry name" value="YceI-like"/>
    <property type="match status" value="1"/>
</dbReference>